<sequence length="521" mass="58441">MAPENSSKELLHQLAAISSTSSELTIRYLLSTGQCHVNDQNVEGSTALHIAARADNYDICKLLLSFGADLFLPDNSGRTAYNLAVGKTRRYFRSYIKCSDKSKQTKFNTLTRLFRTFFSCVSGVNELPDRFDSQRLNQYNDTYSISNDGHCSPRKSVVPMSLSKNYLSDDSMSTILASTNSSAGSFVTARESGTFSNYSTKSSRYESFSVVKKPALPRIDDEHADVPVTYAETFIPTCFSQHLTDDSDSSADSDEVTLSEVTASIMKMSDRQLRQELVSRGVNVGPLLPSTRRVYERKLARLMSNIPTSSSLPTKRYSTALEEAIAGDDFYEVGRKLDNELIHEFLIMSRRMCRENKKSTSFCYLLLDPLVIGDSATCNLEVFLKAVFYVGKGKRSRPFEHLVQAIRYKQQHQDGVLSKASVQESNKLDMINAIWSRGHGVVSLSVFQNTIPIEAFTREAAMIDAIGLENLTNCRRGDYYGASKGWTYRQKTIFGTFLLIKAMNILHIEGCRQLFEYDVAV</sequence>
<dbReference type="AlphaFoldDB" id="A0A158R5G0"/>
<feature type="domain" description="LEM" evidence="2">
    <location>
        <begin position="262"/>
        <end position="306"/>
    </location>
</feature>
<dbReference type="CDD" id="cd10454">
    <property type="entry name" value="GIY-YIG_COG3680_Meta"/>
    <property type="match status" value="1"/>
</dbReference>
<dbReference type="Proteomes" id="UP000046393">
    <property type="component" value="Unplaced"/>
</dbReference>
<dbReference type="PANTHER" id="PTHR46427">
    <property type="entry name" value="ANKYRIN REPEAT AND LEM DOMAIN-CONTAINING PROTEIN 1"/>
    <property type="match status" value="1"/>
</dbReference>
<evidence type="ECO:0000313" key="4">
    <source>
        <dbReference type="WBParaSite" id="SMUV_0000662901-mRNA-1"/>
    </source>
</evidence>
<dbReference type="SUPFAM" id="SSF63451">
    <property type="entry name" value="LEM domain"/>
    <property type="match status" value="1"/>
</dbReference>
<keyword evidence="3" id="KW-1185">Reference proteome</keyword>
<dbReference type="InterPro" id="IPR011015">
    <property type="entry name" value="LEM/LEM-like_dom_sf"/>
</dbReference>
<reference evidence="4" key="1">
    <citation type="submission" date="2016-04" db="UniProtKB">
        <authorList>
            <consortium name="WormBaseParasite"/>
        </authorList>
    </citation>
    <scope>IDENTIFICATION</scope>
</reference>
<dbReference type="PROSITE" id="PS50954">
    <property type="entry name" value="LEM"/>
    <property type="match status" value="1"/>
</dbReference>
<feature type="repeat" description="ANK" evidence="1">
    <location>
        <begin position="43"/>
        <end position="75"/>
    </location>
</feature>
<evidence type="ECO:0000313" key="3">
    <source>
        <dbReference type="Proteomes" id="UP000046393"/>
    </source>
</evidence>
<dbReference type="InterPro" id="IPR002110">
    <property type="entry name" value="Ankyrin_rpt"/>
</dbReference>
<accession>A0A158R5G0</accession>
<dbReference type="InterPro" id="IPR034998">
    <property type="entry name" value="ANKLE1"/>
</dbReference>
<evidence type="ECO:0000259" key="2">
    <source>
        <dbReference type="PROSITE" id="PS50954"/>
    </source>
</evidence>
<dbReference type="PANTHER" id="PTHR46427:SF1">
    <property type="entry name" value="ANKYRIN REPEAT AND LEM DOMAIN-CONTAINING PROTEIN 1"/>
    <property type="match status" value="1"/>
</dbReference>
<dbReference type="WBParaSite" id="SMUV_0000662901-mRNA-1">
    <property type="protein sequence ID" value="SMUV_0000662901-mRNA-1"/>
    <property type="gene ID" value="SMUV_0000662901"/>
</dbReference>
<dbReference type="SMART" id="SM00248">
    <property type="entry name" value="ANK"/>
    <property type="match status" value="1"/>
</dbReference>
<dbReference type="GO" id="GO:0000712">
    <property type="term" value="P:resolution of meiotic recombination intermediates"/>
    <property type="evidence" value="ECO:0007669"/>
    <property type="project" value="TreeGrafter"/>
</dbReference>
<evidence type="ECO:0000256" key="1">
    <source>
        <dbReference type="PROSITE-ProRule" id="PRU00023"/>
    </source>
</evidence>
<proteinExistence type="predicted"/>
<name>A0A158R5G0_9BILA</name>
<organism evidence="3 4">
    <name type="scientific">Syphacia muris</name>
    <dbReference type="NCBI Taxonomy" id="451379"/>
    <lineage>
        <taxon>Eukaryota</taxon>
        <taxon>Metazoa</taxon>
        <taxon>Ecdysozoa</taxon>
        <taxon>Nematoda</taxon>
        <taxon>Chromadorea</taxon>
        <taxon>Rhabditida</taxon>
        <taxon>Spirurina</taxon>
        <taxon>Oxyuridomorpha</taxon>
        <taxon>Oxyuroidea</taxon>
        <taxon>Oxyuridae</taxon>
        <taxon>Syphacia</taxon>
    </lineage>
</organism>
<dbReference type="SUPFAM" id="SSF48403">
    <property type="entry name" value="Ankyrin repeat"/>
    <property type="match status" value="1"/>
</dbReference>
<keyword evidence="1" id="KW-0040">ANK repeat</keyword>
<dbReference type="GO" id="GO:0000724">
    <property type="term" value="P:double-strand break repair via homologous recombination"/>
    <property type="evidence" value="ECO:0007669"/>
    <property type="project" value="TreeGrafter"/>
</dbReference>
<dbReference type="InterPro" id="IPR003887">
    <property type="entry name" value="LEM_dom"/>
</dbReference>
<dbReference type="SMART" id="SM00540">
    <property type="entry name" value="LEM"/>
    <property type="match status" value="1"/>
</dbReference>
<dbReference type="GO" id="GO:0004520">
    <property type="term" value="F:DNA endonuclease activity"/>
    <property type="evidence" value="ECO:0007669"/>
    <property type="project" value="TreeGrafter"/>
</dbReference>
<dbReference type="InterPro" id="IPR036770">
    <property type="entry name" value="Ankyrin_rpt-contain_sf"/>
</dbReference>
<dbReference type="Gene3D" id="1.25.40.20">
    <property type="entry name" value="Ankyrin repeat-containing domain"/>
    <property type="match status" value="1"/>
</dbReference>
<dbReference type="PROSITE" id="PS50088">
    <property type="entry name" value="ANK_REPEAT"/>
    <property type="match status" value="1"/>
</dbReference>
<dbReference type="PROSITE" id="PS50297">
    <property type="entry name" value="ANK_REP_REGION"/>
    <property type="match status" value="1"/>
</dbReference>
<dbReference type="Pfam" id="PF22945">
    <property type="entry name" value="LEM-3_GIY-YIG"/>
    <property type="match status" value="1"/>
</dbReference>
<dbReference type="Pfam" id="PF03020">
    <property type="entry name" value="LEM"/>
    <property type="match status" value="1"/>
</dbReference>
<dbReference type="GO" id="GO:0005654">
    <property type="term" value="C:nucleoplasm"/>
    <property type="evidence" value="ECO:0007669"/>
    <property type="project" value="TreeGrafter"/>
</dbReference>
<dbReference type="Gene3D" id="1.10.720.40">
    <property type="match status" value="1"/>
</dbReference>
<dbReference type="CDD" id="cd12934">
    <property type="entry name" value="LEM"/>
    <property type="match status" value="1"/>
</dbReference>
<protein>
    <submittedName>
        <fullName evidence="4">LEM domain-containing protein</fullName>
    </submittedName>
</protein>
<dbReference type="Pfam" id="PF12796">
    <property type="entry name" value="Ank_2"/>
    <property type="match status" value="1"/>
</dbReference>
<dbReference type="STRING" id="451379.A0A158R5G0"/>
<dbReference type="GO" id="GO:0005737">
    <property type="term" value="C:cytoplasm"/>
    <property type="evidence" value="ECO:0007669"/>
    <property type="project" value="TreeGrafter"/>
</dbReference>